<accession>A0A212RZE7</accession>
<dbReference type="Proteomes" id="UP000197065">
    <property type="component" value="Unassembled WGS sequence"/>
</dbReference>
<dbReference type="InterPro" id="IPR023198">
    <property type="entry name" value="PGP-like_dom2"/>
</dbReference>
<dbReference type="EMBL" id="FYEH01000017">
    <property type="protein sequence ID" value="SNB78006.1"/>
    <property type="molecule type" value="Genomic_DNA"/>
</dbReference>
<protein>
    <submittedName>
        <fullName evidence="6">Haloacid dehalogenase superfamily, subfamily IA, variant 3 with third motif having DD or ED/haloacid dehalogenase superfamily, subfamily IA, variant 1 with third motif having Dx(3-4)D or Dx(3-4)E</fullName>
    </submittedName>
</protein>
<dbReference type="SFLD" id="SFLDS00003">
    <property type="entry name" value="Haloacid_Dehalogenase"/>
    <property type="match status" value="1"/>
</dbReference>
<comment type="cofactor">
    <cofactor evidence="1">
        <name>Mg(2+)</name>
        <dbReference type="ChEBI" id="CHEBI:18420"/>
    </cofactor>
</comment>
<dbReference type="PANTHER" id="PTHR46193">
    <property type="entry name" value="6-PHOSPHOGLUCONATE PHOSPHATASE"/>
    <property type="match status" value="1"/>
</dbReference>
<sequence>MSGGSIGVAWDIDGTLVDSEPLHERALRAVCARHGADLSDFDPDRFTGLHNKKVWAILADRLAGRITRTAWLGEIEDYYEEHKDEIAPTPNAVSTIQALAKRGVLQACVSNASRRTVDTNLAALGIDTEIAFSLSLDDVIRGKPDPAPYHQACLGLGLACSNVFAVEDSETGIASARAAGLTVLGFNGTGGRVGLADHIIDDLALVVDLIGRTRDA</sequence>
<evidence type="ECO:0000313" key="7">
    <source>
        <dbReference type="Proteomes" id="UP000197065"/>
    </source>
</evidence>
<dbReference type="Gene3D" id="3.40.50.1000">
    <property type="entry name" value="HAD superfamily/HAD-like"/>
    <property type="match status" value="1"/>
</dbReference>
<keyword evidence="5" id="KW-0119">Carbohydrate metabolism</keyword>
<reference evidence="6 7" key="1">
    <citation type="submission" date="2017-06" db="EMBL/GenBank/DDBJ databases">
        <authorList>
            <person name="Kim H.J."/>
            <person name="Triplett B.A."/>
        </authorList>
    </citation>
    <scope>NUCLEOTIDE SEQUENCE [LARGE SCALE GENOMIC DNA]</scope>
    <source>
        <strain evidence="6 7">B29T1</strain>
    </source>
</reference>
<dbReference type="CDD" id="cd07505">
    <property type="entry name" value="HAD_BPGM-like"/>
    <property type="match status" value="1"/>
</dbReference>
<evidence type="ECO:0000256" key="5">
    <source>
        <dbReference type="ARBA" id="ARBA00023277"/>
    </source>
</evidence>
<gene>
    <name evidence="6" type="ORF">SAMN07250955_11774</name>
</gene>
<dbReference type="InterPro" id="IPR023214">
    <property type="entry name" value="HAD_sf"/>
</dbReference>
<dbReference type="RefSeq" id="WP_088562817.1">
    <property type="nucleotide sequence ID" value="NZ_FYEH01000017.1"/>
</dbReference>
<evidence type="ECO:0000256" key="2">
    <source>
        <dbReference type="ARBA" id="ARBA00006171"/>
    </source>
</evidence>
<dbReference type="SFLD" id="SFLDG01129">
    <property type="entry name" value="C1.5:_HAD__Beta-PGM__Phosphata"/>
    <property type="match status" value="1"/>
</dbReference>
<organism evidence="6 7">
    <name type="scientific">Arboricoccus pini</name>
    <dbReference type="NCBI Taxonomy" id="1963835"/>
    <lineage>
        <taxon>Bacteria</taxon>
        <taxon>Pseudomonadati</taxon>
        <taxon>Pseudomonadota</taxon>
        <taxon>Alphaproteobacteria</taxon>
        <taxon>Geminicoccales</taxon>
        <taxon>Geminicoccaceae</taxon>
        <taxon>Arboricoccus</taxon>
    </lineage>
</organism>
<dbReference type="SFLD" id="SFLDG01135">
    <property type="entry name" value="C1.5.6:_HAD__Beta-PGM__Phospha"/>
    <property type="match status" value="1"/>
</dbReference>
<keyword evidence="7" id="KW-1185">Reference proteome</keyword>
<evidence type="ECO:0000256" key="1">
    <source>
        <dbReference type="ARBA" id="ARBA00001946"/>
    </source>
</evidence>
<dbReference type="GO" id="GO:0003824">
    <property type="term" value="F:catalytic activity"/>
    <property type="evidence" value="ECO:0007669"/>
    <property type="project" value="UniProtKB-ARBA"/>
</dbReference>
<proteinExistence type="inferred from homology"/>
<dbReference type="NCBIfam" id="TIGR01509">
    <property type="entry name" value="HAD-SF-IA-v3"/>
    <property type="match status" value="1"/>
</dbReference>
<evidence type="ECO:0000256" key="4">
    <source>
        <dbReference type="ARBA" id="ARBA00022842"/>
    </source>
</evidence>
<keyword evidence="4" id="KW-0460">Magnesium</keyword>
<dbReference type="OrthoDB" id="9800058at2"/>
<dbReference type="Pfam" id="PF00702">
    <property type="entry name" value="Hydrolase"/>
    <property type="match status" value="1"/>
</dbReference>
<dbReference type="InterPro" id="IPR036412">
    <property type="entry name" value="HAD-like_sf"/>
</dbReference>
<dbReference type="GO" id="GO:0046872">
    <property type="term" value="F:metal ion binding"/>
    <property type="evidence" value="ECO:0007669"/>
    <property type="project" value="UniProtKB-KW"/>
</dbReference>
<dbReference type="PRINTS" id="PR00413">
    <property type="entry name" value="HADHALOGNASE"/>
</dbReference>
<keyword evidence="3" id="KW-0479">Metal-binding</keyword>
<dbReference type="SUPFAM" id="SSF56784">
    <property type="entry name" value="HAD-like"/>
    <property type="match status" value="1"/>
</dbReference>
<comment type="similarity">
    <text evidence="2">Belongs to the HAD-like hydrolase superfamily. CbbY/CbbZ/Gph/YieH family.</text>
</comment>
<dbReference type="PANTHER" id="PTHR46193:SF18">
    <property type="entry name" value="HEXITOL PHOSPHATASE B"/>
    <property type="match status" value="1"/>
</dbReference>
<evidence type="ECO:0000256" key="3">
    <source>
        <dbReference type="ARBA" id="ARBA00022723"/>
    </source>
</evidence>
<name>A0A212RZE7_9PROT</name>
<dbReference type="InterPro" id="IPR006439">
    <property type="entry name" value="HAD-SF_hydro_IA"/>
</dbReference>
<dbReference type="Gene3D" id="1.10.150.240">
    <property type="entry name" value="Putative phosphatase, domain 2"/>
    <property type="match status" value="1"/>
</dbReference>
<evidence type="ECO:0000313" key="6">
    <source>
        <dbReference type="EMBL" id="SNB78006.1"/>
    </source>
</evidence>
<dbReference type="AlphaFoldDB" id="A0A212RZE7"/>
<dbReference type="InterPro" id="IPR051600">
    <property type="entry name" value="Beta-PGM-like"/>
</dbReference>